<sequence length="495" mass="52836">MTHGPMQFDFSFGKPQGARRVDDEDPFRILVLADLGGSAVERAASPLAARKPLAVDIDNFDSVFDRLSPRLELDLDGTALAIDFHSIDDFHPDRLFARLAPFVALRRLRAELADPALFRLAAAALGAAPAAAQSPGAAPAAEDAGDIERLLGRKPAAAPAPPVAGLDIEGWLRGIVAPHVVPDIADQQAQLTGAVDAAITEQMRRVLHQPAFQALEGNWRGVERLVRELELGESLQLCLLDVSRDELAQDAHAADPSRSALHHHVCGPQTEPPDGKRWSLLVSDLAVGADIDALQLLAALGAMAGRAGAPVLAAARPSLLGCAGVDQLVDPRAWQPPEPDAAAYWAALRHCPLAPWIGLALPRLLARQPYGAASEPIGTFGFEELPPSREHEAYLWGSPAFALALLAGQAFTEDGWNMDLAAGLDIGDLPSHIYREDGESRQQPCAEVATGESAGEAILQHGIMAVLSYRNRNAARLLRWQSIADPLQPLQGAWV</sequence>
<evidence type="ECO:0000313" key="4">
    <source>
        <dbReference type="Proteomes" id="UP000807785"/>
    </source>
</evidence>
<dbReference type="Proteomes" id="UP000807785">
    <property type="component" value="Unassembled WGS sequence"/>
</dbReference>
<accession>A0A9D7HKD6</accession>
<evidence type="ECO:0000259" key="2">
    <source>
        <dbReference type="Pfam" id="PF05943"/>
    </source>
</evidence>
<dbReference type="InterPro" id="IPR008312">
    <property type="entry name" value="T6SS_TssB1"/>
</dbReference>
<feature type="domain" description="TssC1 N-terminal" evidence="2">
    <location>
        <begin position="194"/>
        <end position="482"/>
    </location>
</feature>
<evidence type="ECO:0000313" key="3">
    <source>
        <dbReference type="EMBL" id="MBK6971799.1"/>
    </source>
</evidence>
<evidence type="ECO:0000256" key="1">
    <source>
        <dbReference type="SAM" id="MobiDB-lite"/>
    </source>
</evidence>
<name>A0A9D7HKD6_9PROT</name>
<reference evidence="3" key="1">
    <citation type="submission" date="2020-10" db="EMBL/GenBank/DDBJ databases">
        <title>Connecting structure to function with the recovery of over 1000 high-quality activated sludge metagenome-assembled genomes encoding full-length rRNA genes using long-read sequencing.</title>
        <authorList>
            <person name="Singleton C.M."/>
            <person name="Petriglieri F."/>
            <person name="Kristensen J.M."/>
            <person name="Kirkegaard R.H."/>
            <person name="Michaelsen T.Y."/>
            <person name="Andersen M.H."/>
            <person name="Karst S.M."/>
            <person name="Dueholm M.S."/>
            <person name="Nielsen P.H."/>
            <person name="Albertsen M."/>
        </authorList>
    </citation>
    <scope>NUCLEOTIDE SEQUENCE</scope>
    <source>
        <strain evidence="3">Bjer_18-Q3-R1-45_BAT3C.347</strain>
    </source>
</reference>
<feature type="region of interest" description="Disordered" evidence="1">
    <location>
        <begin position="251"/>
        <end position="273"/>
    </location>
</feature>
<dbReference type="Pfam" id="PF05591">
    <property type="entry name" value="T6SS_VipA"/>
    <property type="match status" value="1"/>
</dbReference>
<comment type="caution">
    <text evidence="3">The sequence shown here is derived from an EMBL/GenBank/DDBJ whole genome shotgun (WGS) entry which is preliminary data.</text>
</comment>
<gene>
    <name evidence="3" type="ORF">IPH26_02145</name>
</gene>
<dbReference type="InterPro" id="IPR010269">
    <property type="entry name" value="T6SS_TssC-like"/>
</dbReference>
<proteinExistence type="predicted"/>
<organism evidence="3 4">
    <name type="scientific">Candidatus Methylophosphatis roskildensis</name>
    <dbReference type="NCBI Taxonomy" id="2899263"/>
    <lineage>
        <taxon>Bacteria</taxon>
        <taxon>Pseudomonadati</taxon>
        <taxon>Pseudomonadota</taxon>
        <taxon>Betaproteobacteria</taxon>
        <taxon>Nitrosomonadales</taxon>
        <taxon>Sterolibacteriaceae</taxon>
        <taxon>Candidatus Methylophosphatis</taxon>
    </lineage>
</organism>
<dbReference type="PANTHER" id="PTHR35565:SF1">
    <property type="entry name" value="TYPE VI SECRETION SYSTEM CONTRACTILE SHEATH LARGE SUBUNIT"/>
    <property type="match status" value="1"/>
</dbReference>
<protein>
    <submittedName>
        <fullName evidence="3">Type VI secretion system contractile sheath large subunit</fullName>
    </submittedName>
</protein>
<dbReference type="AlphaFoldDB" id="A0A9D7HKD6"/>
<dbReference type="InterPro" id="IPR044031">
    <property type="entry name" value="TssC1_N"/>
</dbReference>
<dbReference type="PANTHER" id="PTHR35565">
    <property type="entry name" value="CYTOPLASMIC PROTEIN-RELATED"/>
    <property type="match status" value="1"/>
</dbReference>
<dbReference type="Pfam" id="PF05943">
    <property type="entry name" value="VipB"/>
    <property type="match status" value="1"/>
</dbReference>
<dbReference type="EMBL" id="JADJEV010000001">
    <property type="protein sequence ID" value="MBK6971799.1"/>
    <property type="molecule type" value="Genomic_DNA"/>
</dbReference>